<name>A0A1G7ATR2_9PROT</name>
<sequence>MEVTSVLTWWQEAKAFFQEHIGEAVPQLENDAVRLQRFLDRDQDIVVCVLGQAAIGKSTLLNALVAGSETVLPAGGIGPLTALATQVRFSQEPYLRVRYKEVRQLHGVRLALEAELRRQGRVVEPASPEEAPDAQSPLALIETGDPGEPTADLPGEAEGRARGDGEGNAAEHRRTIDAERRKRVEELAQQVRQVVKGDQFAEASLEELVAGFRRVLGLDTPGLASLSEADDVRTRRAAIALASGRGGKSVLHSKASVGQNFAALLREHASGSLAPLIAEIEVGWPSDILKAGLVLVDLPGVGVASDRHRAVTSEFIRERARAIILVVDRSGPTDASVELIRDSGYWDRLLLSAGDAESDPCALLIAVSKTDEVAEEEHRGLPKEQRPRKRDILARLRPEMEERIRAQAAVGFAKLSDAETEDEVVRAARIGAGKALLESMRVFAVSATQYRDLKAADDDEDVRPFVRDPEDTGIPQLQGHLTQLASNHRADMASARDEVASRILRTASTYLDRTQTLWTENMRAAEEAVKLREELDRFLEPKCLELANREGAFREFLEGTATTRIDELVAKAQASAQEEVNGYLWGLRQLHWATLRATVTRGGAYVSNVGRRVDLAADVAQRFQEPMAAVWGQTLLRQVRTRTQAHGRALEDIVREICEWADQRSDTRVQKEVLAAQHKLIRDRVEQLGQVGREAVDELKDAIKRDLVQRIATPIRSACERFVARGDAYGPGVKRRVLDLFDELSRTAVREAAIPAAALLKARFAEVQLEILRALAEWGNPVQQAADAVVEREETRQRRSDAQRRTKVLHELEELRTCMPAAPQQLAA</sequence>
<dbReference type="RefSeq" id="WP_176849752.1">
    <property type="nucleotide sequence ID" value="NZ_FMZX01000021.1"/>
</dbReference>
<accession>A0A1G7ATR2</accession>
<keyword evidence="3" id="KW-1185">Reference proteome</keyword>
<dbReference type="EMBL" id="FMZX01000021">
    <property type="protein sequence ID" value="SDE18171.1"/>
    <property type="molecule type" value="Genomic_DNA"/>
</dbReference>
<feature type="region of interest" description="Disordered" evidence="1">
    <location>
        <begin position="141"/>
        <end position="172"/>
    </location>
</feature>
<dbReference type="Gene3D" id="3.40.50.300">
    <property type="entry name" value="P-loop containing nucleotide triphosphate hydrolases"/>
    <property type="match status" value="1"/>
</dbReference>
<dbReference type="Proteomes" id="UP000198925">
    <property type="component" value="Unassembled WGS sequence"/>
</dbReference>
<evidence type="ECO:0000256" key="1">
    <source>
        <dbReference type="SAM" id="MobiDB-lite"/>
    </source>
</evidence>
<evidence type="ECO:0000313" key="2">
    <source>
        <dbReference type="EMBL" id="SDE18171.1"/>
    </source>
</evidence>
<dbReference type="InterPro" id="IPR027417">
    <property type="entry name" value="P-loop_NTPase"/>
</dbReference>
<dbReference type="PANTHER" id="PTHR36681">
    <property type="entry name" value="NUCLEAR GTPASE, GERMINAL CENTER-ASSOCIATED, TANDEM DUPLICATE 3"/>
    <property type="match status" value="1"/>
</dbReference>
<dbReference type="SUPFAM" id="SSF52540">
    <property type="entry name" value="P-loop containing nucleoside triphosphate hydrolases"/>
    <property type="match status" value="1"/>
</dbReference>
<protein>
    <submittedName>
        <fullName evidence="2">Dynamin family protein</fullName>
    </submittedName>
</protein>
<dbReference type="AlphaFoldDB" id="A0A1G7ATR2"/>
<evidence type="ECO:0000313" key="3">
    <source>
        <dbReference type="Proteomes" id="UP000198925"/>
    </source>
</evidence>
<feature type="compositionally biased region" description="Basic and acidic residues" evidence="1">
    <location>
        <begin position="157"/>
        <end position="172"/>
    </location>
</feature>
<gene>
    <name evidence="2" type="ORF">SAMN04487779_102138</name>
</gene>
<reference evidence="2 3" key="1">
    <citation type="submission" date="2016-10" db="EMBL/GenBank/DDBJ databases">
        <authorList>
            <person name="de Groot N.N."/>
        </authorList>
    </citation>
    <scope>NUCLEOTIDE SEQUENCE [LARGE SCALE GENOMIC DNA]</scope>
    <source>
        <strain evidence="2 3">CPCC 100156</strain>
    </source>
</reference>
<organism evidence="2 3">
    <name type="scientific">Belnapia rosea</name>
    <dbReference type="NCBI Taxonomy" id="938405"/>
    <lineage>
        <taxon>Bacteria</taxon>
        <taxon>Pseudomonadati</taxon>
        <taxon>Pseudomonadota</taxon>
        <taxon>Alphaproteobacteria</taxon>
        <taxon>Acetobacterales</taxon>
        <taxon>Roseomonadaceae</taxon>
        <taxon>Belnapia</taxon>
    </lineage>
</organism>
<proteinExistence type="predicted"/>
<dbReference type="PANTHER" id="PTHR36681:SF3">
    <property type="entry name" value="NUCLEAR GTPASE, GERMINAL CENTER-ASSOCIATED, TANDEM DUPLICATE 3"/>
    <property type="match status" value="1"/>
</dbReference>